<proteinExistence type="predicted"/>
<dbReference type="InParanoid" id="A0A545AFM1"/>
<dbReference type="AlphaFoldDB" id="A0A545AFM1"/>
<dbReference type="EMBL" id="VIRS01000048">
    <property type="protein sequence ID" value="TQS40060.1"/>
    <property type="molecule type" value="Genomic_DNA"/>
</dbReference>
<evidence type="ECO:0000256" key="1">
    <source>
        <dbReference type="SAM" id="SignalP"/>
    </source>
</evidence>
<dbReference type="PANTHER" id="PTHR43649">
    <property type="entry name" value="ARABINOSE-BINDING PROTEIN-RELATED"/>
    <property type="match status" value="1"/>
</dbReference>
<feature type="chain" id="PRO_5022151748" evidence="1">
    <location>
        <begin position="30"/>
        <end position="427"/>
    </location>
</feature>
<dbReference type="Pfam" id="PF13416">
    <property type="entry name" value="SBP_bac_8"/>
    <property type="match status" value="1"/>
</dbReference>
<keyword evidence="3" id="KW-1185">Reference proteome</keyword>
<dbReference type="OrthoDB" id="2509690at2"/>
<sequence>MSIRKRFLTAAVVAALTALTAACAGGTNAANDNGGDSSGGTLKLASVASDKAGAEALIAAFKKNHPDVNFTTSYADTDQYQGTLRTQLASGTAPDVFFAWPGNGNPGAIEVLAPSGYLLDLSDRPWVKDIPSGIKPVTVVDGKTYVVPETFAGIGALYNKKALADIGGKEPTTYSEMLTLCDTAKSKGKVLFALGNQTNWVTQLADYALASTLVYGKTPDFAQQMKDGKATFASSAWKPTLDKYLEMNKRGCFSANPLGTSVENAISQVAGGKSVGMIYVTSGLNQLQAEAPSGTEFGMFAVPATDNASDTQLPGAAGGSYAVNAKTKSKKLALEFIDFLGTPEAINAYATATGNLPGIPNDQFKVDPALQPLLDAQKAGKTVPFMDQLWPNPKVQNVHFAAIQDMFAGKASPDQVLTRMDEAYKAG</sequence>
<protein>
    <submittedName>
        <fullName evidence="2">Extracellular solute-binding protein</fullName>
    </submittedName>
</protein>
<organism evidence="2 3">
    <name type="scientific">Cryptosporangium phraense</name>
    <dbReference type="NCBI Taxonomy" id="2593070"/>
    <lineage>
        <taxon>Bacteria</taxon>
        <taxon>Bacillati</taxon>
        <taxon>Actinomycetota</taxon>
        <taxon>Actinomycetes</taxon>
        <taxon>Cryptosporangiales</taxon>
        <taxon>Cryptosporangiaceae</taxon>
        <taxon>Cryptosporangium</taxon>
    </lineage>
</organism>
<dbReference type="SUPFAM" id="SSF53850">
    <property type="entry name" value="Periplasmic binding protein-like II"/>
    <property type="match status" value="1"/>
</dbReference>
<gene>
    <name evidence="2" type="ORF">FL583_36690</name>
</gene>
<dbReference type="InterPro" id="IPR050490">
    <property type="entry name" value="Bact_solute-bd_prot1"/>
</dbReference>
<name>A0A545AFM1_9ACTN</name>
<evidence type="ECO:0000313" key="3">
    <source>
        <dbReference type="Proteomes" id="UP000317982"/>
    </source>
</evidence>
<dbReference type="Gene3D" id="3.40.190.10">
    <property type="entry name" value="Periplasmic binding protein-like II"/>
    <property type="match status" value="2"/>
</dbReference>
<accession>A0A545AFM1</accession>
<dbReference type="InterPro" id="IPR006059">
    <property type="entry name" value="SBP"/>
</dbReference>
<dbReference type="Proteomes" id="UP000317982">
    <property type="component" value="Unassembled WGS sequence"/>
</dbReference>
<comment type="caution">
    <text evidence="2">The sequence shown here is derived from an EMBL/GenBank/DDBJ whole genome shotgun (WGS) entry which is preliminary data.</text>
</comment>
<evidence type="ECO:0000313" key="2">
    <source>
        <dbReference type="EMBL" id="TQS40060.1"/>
    </source>
</evidence>
<keyword evidence="1" id="KW-0732">Signal</keyword>
<dbReference type="PROSITE" id="PS51257">
    <property type="entry name" value="PROKAR_LIPOPROTEIN"/>
    <property type="match status" value="1"/>
</dbReference>
<dbReference type="RefSeq" id="WP_142709516.1">
    <property type="nucleotide sequence ID" value="NZ_VIRS01000048.1"/>
</dbReference>
<reference evidence="2 3" key="1">
    <citation type="submission" date="2019-07" db="EMBL/GenBank/DDBJ databases">
        <title>Cryptosporangium phraense sp. nov., isolated from plant litter.</title>
        <authorList>
            <person name="Suriyachadkun C."/>
        </authorList>
    </citation>
    <scope>NUCLEOTIDE SEQUENCE [LARGE SCALE GENOMIC DNA]</scope>
    <source>
        <strain evidence="2 3">A-T 5661</strain>
    </source>
</reference>
<feature type="signal peptide" evidence="1">
    <location>
        <begin position="1"/>
        <end position="29"/>
    </location>
</feature>